<protein>
    <submittedName>
        <fullName evidence="1">Uncharacterized protein</fullName>
    </submittedName>
</protein>
<keyword evidence="2" id="KW-1185">Reference proteome</keyword>
<dbReference type="AlphaFoldDB" id="A0A345HSN1"/>
<organism evidence="1 2">
    <name type="scientific">Streptomyces paludis</name>
    <dbReference type="NCBI Taxonomy" id="2282738"/>
    <lineage>
        <taxon>Bacteria</taxon>
        <taxon>Bacillati</taxon>
        <taxon>Actinomycetota</taxon>
        <taxon>Actinomycetes</taxon>
        <taxon>Kitasatosporales</taxon>
        <taxon>Streptomycetaceae</taxon>
        <taxon>Streptomyces</taxon>
    </lineage>
</organism>
<sequence>MPPIATWMLDAERGEVGEVVGYVVARVRLRHPRSGGEWEADARCLWPATSAEELRARVAARNHRTRL</sequence>
<name>A0A345HSN1_9ACTN</name>
<gene>
    <name evidence="1" type="ORF">DVK44_20930</name>
</gene>
<dbReference type="Proteomes" id="UP000253868">
    <property type="component" value="Chromosome"/>
</dbReference>
<evidence type="ECO:0000313" key="2">
    <source>
        <dbReference type="Proteomes" id="UP000253868"/>
    </source>
</evidence>
<reference evidence="2" key="1">
    <citation type="submission" date="2018-07" db="EMBL/GenBank/DDBJ databases">
        <authorList>
            <person name="Zhao J."/>
        </authorList>
    </citation>
    <scope>NUCLEOTIDE SEQUENCE [LARGE SCALE GENOMIC DNA]</scope>
    <source>
        <strain evidence="2">GSSD-12</strain>
    </source>
</reference>
<dbReference type="KEGG" id="spad:DVK44_20930"/>
<proteinExistence type="predicted"/>
<evidence type="ECO:0000313" key="1">
    <source>
        <dbReference type="EMBL" id="AXG79705.1"/>
    </source>
</evidence>
<accession>A0A345HSN1</accession>
<dbReference type="EMBL" id="CP031194">
    <property type="protein sequence ID" value="AXG79705.1"/>
    <property type="molecule type" value="Genomic_DNA"/>
</dbReference>